<dbReference type="InterPro" id="IPR015943">
    <property type="entry name" value="WD40/YVTN_repeat-like_dom_sf"/>
</dbReference>
<feature type="repeat" description="WD" evidence="3">
    <location>
        <begin position="710"/>
        <end position="751"/>
    </location>
</feature>
<keyword evidence="7" id="KW-1185">Reference proteome</keyword>
<dbReference type="SUPFAM" id="SSF50978">
    <property type="entry name" value="WD40 repeat-like"/>
    <property type="match status" value="2"/>
</dbReference>
<dbReference type="InterPro" id="IPR050349">
    <property type="entry name" value="WD_LIS1/nudF_dynein_reg"/>
</dbReference>
<dbReference type="PROSITE" id="PS50082">
    <property type="entry name" value="WD_REPEATS_2"/>
    <property type="match status" value="13"/>
</dbReference>
<feature type="repeat" description="WD" evidence="3">
    <location>
        <begin position="794"/>
        <end position="835"/>
    </location>
</feature>
<dbReference type="OrthoDB" id="674604at2759"/>
<evidence type="ECO:0000256" key="3">
    <source>
        <dbReference type="PROSITE-ProRule" id="PRU00221"/>
    </source>
</evidence>
<evidence type="ECO:0000259" key="5">
    <source>
        <dbReference type="PROSITE" id="PS50837"/>
    </source>
</evidence>
<dbReference type="InterPro" id="IPR001680">
    <property type="entry name" value="WD40_rpt"/>
</dbReference>
<dbReference type="PRINTS" id="PR00320">
    <property type="entry name" value="GPROTEINBRPT"/>
</dbReference>
<dbReference type="InterPro" id="IPR056884">
    <property type="entry name" value="NPHP3-like_N"/>
</dbReference>
<dbReference type="InterPro" id="IPR019775">
    <property type="entry name" value="WD40_repeat_CS"/>
</dbReference>
<feature type="repeat" description="WD" evidence="3">
    <location>
        <begin position="1075"/>
        <end position="1109"/>
    </location>
</feature>
<dbReference type="Pfam" id="PF24883">
    <property type="entry name" value="NPHP3_N"/>
    <property type="match status" value="1"/>
</dbReference>
<dbReference type="SUPFAM" id="SSF52540">
    <property type="entry name" value="P-loop containing nucleoside triphosphate hydrolases"/>
    <property type="match status" value="1"/>
</dbReference>
<dbReference type="PANTHER" id="PTHR44129">
    <property type="entry name" value="WD REPEAT-CONTAINING PROTEIN POP1"/>
    <property type="match status" value="1"/>
</dbReference>
<dbReference type="CDD" id="cd00200">
    <property type="entry name" value="WD40"/>
    <property type="match status" value="2"/>
</dbReference>
<dbReference type="Gene3D" id="3.40.50.300">
    <property type="entry name" value="P-loop containing nucleotide triphosphate hydrolases"/>
    <property type="match status" value="1"/>
</dbReference>
<dbReference type="PROSITE" id="PS50294">
    <property type="entry name" value="WD_REPEATS_REGION"/>
    <property type="match status" value="13"/>
</dbReference>
<evidence type="ECO:0000256" key="1">
    <source>
        <dbReference type="ARBA" id="ARBA00022574"/>
    </source>
</evidence>
<dbReference type="AlphaFoldDB" id="A0A6A5Y1X4"/>
<feature type="repeat" description="WD" evidence="3">
    <location>
        <begin position="1032"/>
        <end position="1068"/>
    </location>
</feature>
<dbReference type="PROSITE" id="PS50837">
    <property type="entry name" value="NACHT"/>
    <property type="match status" value="1"/>
</dbReference>
<dbReference type="SMART" id="SM00320">
    <property type="entry name" value="WD40"/>
    <property type="match status" value="13"/>
</dbReference>
<name>A0A6A5Y1X4_9PLEO</name>
<gene>
    <name evidence="6" type="ORF">BU24DRAFT_431129</name>
</gene>
<feature type="repeat" description="WD" evidence="3">
    <location>
        <begin position="836"/>
        <end position="877"/>
    </location>
</feature>
<feature type="repeat" description="WD" evidence="3">
    <location>
        <begin position="948"/>
        <end position="989"/>
    </location>
</feature>
<accession>A0A6A5Y1X4</accession>
<sequence length="1250" mass="138300">MPLLYGEETHKQHLTDTEDDRSVSTLPTVPQAAFDSFDKQHREVCLPDTRVELRRDIAEWADGSDNKVIYWLSGVAGTGKSTIARTIARKYQHQGHLGANFFFSRGGGEVSRADKLFTTLAFQLANKIPALKRHIAQAISEQETIATHSFRDQWDQLILNPLAKLDPRTFQTPIVMILDALDECESERDIRIILRLLATTTSIPGIRLRILITSRPEISDRCNFSQIPAAERQMFVLHEISPTVMDRDLSLFFEHSLTTIRQERGFAVDWPGRKVIKRLVEISGGLFIWASTACRFIRDGRRLAMRRIALLLNGSSSEADPEKQLDDIYTSVLRNSQELYGILREVLGSIVILFSPLSVESLTNLLPLSANDIDETLANLHTIFNIPSQKEHPIRLHHPTFRDFLINKNRCLIRASGMLKDEMCNLKSPGSLVENINPQRIKSSISPELEYACLYWVQHYRESRVQIRDGDKAHVFFQKYFLSWFETVSLVGKGSEVAGIIRMYSAILLPEDNARQFPFVQNARRWAFAFQSIIERAPLQNYCAALAFISPSNDLRSHFWTQMHPLIHDVRLAEGVSGNPEKRLTSRTFFVNDLAFTPNGRQLASGAIEAEARLWDTTTLAPLAKLKGPANKISSVTISADGMLMAGGSDDTTVVIWDLNTHTILHTLREHSRWVNSVAFSPDGKLLASGSMDESVRVWNPENGEQLSVLESNSSCINAVAFSPDNSMIAAASVDQTVRLWNIKSEEIILLLDGHTGSVNSVRFSPDGMRIVSGADDKTVRVWDTRSGSEIMVLEDHQRRVMTVAWSPDARTLATGSEDTTVRLWDADTGAGVAILKGHTSGINAVTFGPDSRTVASSSFNEEVRLWNVLTGESIGKLTEFPENSSPQDEAESVLRKTSTAEADVKSLAHSGTVICAAFSPDGHLIGTGAQDNTVKIWSKDASQLHSMEGHAASINKVIFSSNNQLLASASVDKTVRVWNAVTGTLYHALRGHSDNVRSIRFAYDDQLLLSCSTDKTAAIWDVETGILLNRLVGHADTVNDVIVSPVDLTLVATCSADSTVRIWQVSSEPTCQILEGHSDAVNCISFSSDGKFIASDSADSTIRLWNVSGEAYHTLRDHTSSVTAVAFSRDNKFMVSSSEDQTVRLWETSTFLVIGKHDLSIAVGSLAFSSCGKYIDTDRGVLDVASIPESTGPISPYNPVNTFVSQEWLRRGSEDVLWLPEDFHATSVAVRGNNVVLGHAGGGVTFVYF</sequence>
<evidence type="ECO:0000313" key="7">
    <source>
        <dbReference type="Proteomes" id="UP000799778"/>
    </source>
</evidence>
<protein>
    <submittedName>
        <fullName evidence="6">WD40 repeat-like protein</fullName>
    </submittedName>
</protein>
<dbReference type="InterPro" id="IPR027417">
    <property type="entry name" value="P-loop_NTPase"/>
</dbReference>
<feature type="domain" description="NACHT" evidence="5">
    <location>
        <begin position="68"/>
        <end position="216"/>
    </location>
</feature>
<dbReference type="EMBL" id="ML978067">
    <property type="protein sequence ID" value="KAF2019219.1"/>
    <property type="molecule type" value="Genomic_DNA"/>
</dbReference>
<feature type="repeat" description="WD" evidence="3">
    <location>
        <begin position="1116"/>
        <end position="1151"/>
    </location>
</feature>
<proteinExistence type="predicted"/>
<evidence type="ECO:0000256" key="4">
    <source>
        <dbReference type="SAM" id="MobiDB-lite"/>
    </source>
</evidence>
<feature type="repeat" description="WD" evidence="3">
    <location>
        <begin position="752"/>
        <end position="793"/>
    </location>
</feature>
<dbReference type="GeneID" id="54287248"/>
<dbReference type="InterPro" id="IPR020472">
    <property type="entry name" value="WD40_PAC1"/>
</dbReference>
<dbReference type="Pfam" id="PF00400">
    <property type="entry name" value="WD40"/>
    <property type="match status" value="9"/>
</dbReference>
<feature type="repeat" description="WD" evidence="3">
    <location>
        <begin position="584"/>
        <end position="625"/>
    </location>
</feature>
<feature type="repeat" description="WD" evidence="3">
    <location>
        <begin position="626"/>
        <end position="667"/>
    </location>
</feature>
<evidence type="ECO:0000313" key="6">
    <source>
        <dbReference type="EMBL" id="KAF2019219.1"/>
    </source>
</evidence>
<dbReference type="Proteomes" id="UP000799778">
    <property type="component" value="Unassembled WGS sequence"/>
</dbReference>
<feature type="repeat" description="WD" evidence="3">
    <location>
        <begin position="668"/>
        <end position="709"/>
    </location>
</feature>
<keyword evidence="2" id="KW-0677">Repeat</keyword>
<evidence type="ECO:0000256" key="2">
    <source>
        <dbReference type="ARBA" id="ARBA00022737"/>
    </source>
</evidence>
<dbReference type="InterPro" id="IPR055440">
    <property type="entry name" value="Beta-prop_WDR90_4th"/>
</dbReference>
<reference evidence="6" key="1">
    <citation type="journal article" date="2020" name="Stud. Mycol.">
        <title>101 Dothideomycetes genomes: a test case for predicting lifestyles and emergence of pathogens.</title>
        <authorList>
            <person name="Haridas S."/>
            <person name="Albert R."/>
            <person name="Binder M."/>
            <person name="Bloem J."/>
            <person name="Labutti K."/>
            <person name="Salamov A."/>
            <person name="Andreopoulos B."/>
            <person name="Baker S."/>
            <person name="Barry K."/>
            <person name="Bills G."/>
            <person name="Bluhm B."/>
            <person name="Cannon C."/>
            <person name="Castanera R."/>
            <person name="Culley D."/>
            <person name="Daum C."/>
            <person name="Ezra D."/>
            <person name="Gonzalez J."/>
            <person name="Henrissat B."/>
            <person name="Kuo A."/>
            <person name="Liang C."/>
            <person name="Lipzen A."/>
            <person name="Lutzoni F."/>
            <person name="Magnuson J."/>
            <person name="Mondo S."/>
            <person name="Nolan M."/>
            <person name="Ohm R."/>
            <person name="Pangilinan J."/>
            <person name="Park H.-J."/>
            <person name="Ramirez L."/>
            <person name="Alfaro M."/>
            <person name="Sun H."/>
            <person name="Tritt A."/>
            <person name="Yoshinaga Y."/>
            <person name="Zwiers L.-H."/>
            <person name="Turgeon B."/>
            <person name="Goodwin S."/>
            <person name="Spatafora J."/>
            <person name="Crous P."/>
            <person name="Grigoriev I."/>
        </authorList>
    </citation>
    <scope>NUCLEOTIDE SEQUENCE</scope>
    <source>
        <strain evidence="6">CBS 175.79</strain>
    </source>
</reference>
<dbReference type="Gene3D" id="2.130.10.10">
    <property type="entry name" value="YVTN repeat-like/Quinoprotein amine dehydrogenase"/>
    <property type="match status" value="5"/>
</dbReference>
<feature type="repeat" description="WD" evidence="3">
    <location>
        <begin position="907"/>
        <end position="939"/>
    </location>
</feature>
<dbReference type="InterPro" id="IPR036322">
    <property type="entry name" value="WD40_repeat_dom_sf"/>
</dbReference>
<keyword evidence="1 3" id="KW-0853">WD repeat</keyword>
<feature type="compositionally biased region" description="Basic and acidic residues" evidence="4">
    <location>
        <begin position="7"/>
        <end position="22"/>
    </location>
</feature>
<feature type="repeat" description="WD" evidence="3">
    <location>
        <begin position="990"/>
        <end position="1031"/>
    </location>
</feature>
<dbReference type="Pfam" id="PF23342">
    <property type="entry name" value="WDR90_beta-prop_4th"/>
    <property type="match status" value="1"/>
</dbReference>
<feature type="region of interest" description="Disordered" evidence="4">
    <location>
        <begin position="1"/>
        <end position="23"/>
    </location>
</feature>
<organism evidence="6 7">
    <name type="scientific">Aaosphaeria arxii CBS 175.79</name>
    <dbReference type="NCBI Taxonomy" id="1450172"/>
    <lineage>
        <taxon>Eukaryota</taxon>
        <taxon>Fungi</taxon>
        <taxon>Dikarya</taxon>
        <taxon>Ascomycota</taxon>
        <taxon>Pezizomycotina</taxon>
        <taxon>Dothideomycetes</taxon>
        <taxon>Pleosporomycetidae</taxon>
        <taxon>Pleosporales</taxon>
        <taxon>Pleosporales incertae sedis</taxon>
        <taxon>Aaosphaeria</taxon>
    </lineage>
</organism>
<dbReference type="PROSITE" id="PS00678">
    <property type="entry name" value="WD_REPEATS_1"/>
    <property type="match status" value="7"/>
</dbReference>
<dbReference type="InterPro" id="IPR007111">
    <property type="entry name" value="NACHT_NTPase"/>
</dbReference>
<dbReference type="RefSeq" id="XP_033387558.1">
    <property type="nucleotide sequence ID" value="XM_033529851.1"/>
</dbReference>